<proteinExistence type="predicted"/>
<reference evidence="1" key="1">
    <citation type="submission" date="2016-01" db="EMBL/GenBank/DDBJ databases">
        <authorList>
            <person name="Peeters C."/>
        </authorList>
    </citation>
    <scope>NUCLEOTIDE SEQUENCE [LARGE SCALE GENOMIC DNA]</scope>
    <source>
        <strain evidence="1">LMG 29326</strain>
    </source>
</reference>
<dbReference type="STRING" id="1777144.AWB83_01626"/>
<evidence type="ECO:0000313" key="2">
    <source>
        <dbReference type="Proteomes" id="UP000054978"/>
    </source>
</evidence>
<protein>
    <submittedName>
        <fullName evidence="1">Uncharacterized protein</fullName>
    </submittedName>
</protein>
<dbReference type="OrthoDB" id="1218225at2"/>
<name>A0A158ABR0_9BURK</name>
<organism evidence="1 2">
    <name type="scientific">Caballeronia ptereochthonis</name>
    <dbReference type="NCBI Taxonomy" id="1777144"/>
    <lineage>
        <taxon>Bacteria</taxon>
        <taxon>Pseudomonadati</taxon>
        <taxon>Pseudomonadota</taxon>
        <taxon>Betaproteobacteria</taxon>
        <taxon>Burkholderiales</taxon>
        <taxon>Burkholderiaceae</taxon>
        <taxon>Caballeronia</taxon>
    </lineage>
</organism>
<keyword evidence="2" id="KW-1185">Reference proteome</keyword>
<sequence length="113" mass="13470">MSRRAVNRRRRQLKRHVRRYRPAGKADIVQNQEGYRYLKWRGAKGRTLSMDLIFLGPRRSRSTLCEELLHAIQFRRYLHDDAVDRYGTPGASTIMELLAARTLVTREMRWKIV</sequence>
<accession>A0A158ABR0</accession>
<dbReference type="EMBL" id="FCOB02000006">
    <property type="protein sequence ID" value="SAK55281.1"/>
    <property type="molecule type" value="Genomic_DNA"/>
</dbReference>
<evidence type="ECO:0000313" key="1">
    <source>
        <dbReference type="EMBL" id="SAK55281.1"/>
    </source>
</evidence>
<dbReference type="RefSeq" id="WP_087044093.1">
    <property type="nucleotide sequence ID" value="NZ_FCOB02000006.1"/>
</dbReference>
<gene>
    <name evidence="1" type="ORF">AWB83_01626</name>
</gene>
<comment type="caution">
    <text evidence="1">The sequence shown here is derived from an EMBL/GenBank/DDBJ whole genome shotgun (WGS) entry which is preliminary data.</text>
</comment>
<dbReference type="AlphaFoldDB" id="A0A158ABR0"/>
<dbReference type="Proteomes" id="UP000054978">
    <property type="component" value="Unassembled WGS sequence"/>
</dbReference>